<reference evidence="3" key="2">
    <citation type="journal article" date="2016" name="Sci. Rep.">
        <title>Dictyocaulus viviparus genome, variome and transcriptome elucidate lungworm biology and support future intervention.</title>
        <authorList>
            <person name="McNulty S.N."/>
            <person name="Strube C."/>
            <person name="Rosa B.A."/>
            <person name="Martin J.C."/>
            <person name="Tyagi R."/>
            <person name="Choi Y.J."/>
            <person name="Wang Q."/>
            <person name="Hallsworth Pepin K."/>
            <person name="Zhang X."/>
            <person name="Ozersky P."/>
            <person name="Wilson R.K."/>
            <person name="Sternberg P.W."/>
            <person name="Gasser R.B."/>
            <person name="Mitreva M."/>
        </authorList>
    </citation>
    <scope>NUCLEOTIDE SEQUENCE [LARGE SCALE GENOMIC DNA]</scope>
    <source>
        <strain evidence="3">HannoverDv2000</strain>
    </source>
</reference>
<organism evidence="2 3">
    <name type="scientific">Dictyocaulus viviparus</name>
    <name type="common">Bovine lungworm</name>
    <dbReference type="NCBI Taxonomy" id="29172"/>
    <lineage>
        <taxon>Eukaryota</taxon>
        <taxon>Metazoa</taxon>
        <taxon>Ecdysozoa</taxon>
        <taxon>Nematoda</taxon>
        <taxon>Chromadorea</taxon>
        <taxon>Rhabditida</taxon>
        <taxon>Rhabditina</taxon>
        <taxon>Rhabditomorpha</taxon>
        <taxon>Strongyloidea</taxon>
        <taxon>Metastrongylidae</taxon>
        <taxon>Dictyocaulus</taxon>
    </lineage>
</organism>
<keyword evidence="3" id="KW-1185">Reference proteome</keyword>
<keyword evidence="1" id="KW-0472">Membrane</keyword>
<reference evidence="2 3" key="1">
    <citation type="submission" date="2013-11" db="EMBL/GenBank/DDBJ databases">
        <title>Draft genome of the bovine lungworm Dictyocaulus viviparus.</title>
        <authorList>
            <person name="Mitreva M."/>
        </authorList>
    </citation>
    <scope>NUCLEOTIDE SEQUENCE [LARGE SCALE GENOMIC DNA]</scope>
    <source>
        <strain evidence="2 3">HannoverDv2000</strain>
    </source>
</reference>
<evidence type="ECO:0000313" key="2">
    <source>
        <dbReference type="EMBL" id="KJH46123.1"/>
    </source>
</evidence>
<evidence type="ECO:0000313" key="3">
    <source>
        <dbReference type="Proteomes" id="UP000053766"/>
    </source>
</evidence>
<accession>A0A0D8XN92</accession>
<name>A0A0D8XN92_DICVI</name>
<protein>
    <submittedName>
        <fullName evidence="2">Uncharacterized protein</fullName>
    </submittedName>
</protein>
<gene>
    <name evidence="2" type="ORF">DICVIV_07813</name>
</gene>
<sequence length="120" mass="13750">MNELLRKIMRRLFGNSMVLVTRVLPLTSKRAAAPLLRQKNFYNSLFNLRNNFEFQKQSTSKLFCIRTKHLSNRACRMDRLGIWLTLILVAITMFGSVRATNCSAADATKNCVDGLVVPIW</sequence>
<keyword evidence="1" id="KW-0812">Transmembrane</keyword>
<proteinExistence type="predicted"/>
<dbReference type="Proteomes" id="UP000053766">
    <property type="component" value="Unassembled WGS sequence"/>
</dbReference>
<dbReference type="OrthoDB" id="418484at2759"/>
<dbReference type="AlphaFoldDB" id="A0A0D8XN92"/>
<keyword evidence="1" id="KW-1133">Transmembrane helix</keyword>
<dbReference type="EMBL" id="KN716368">
    <property type="protein sequence ID" value="KJH46123.1"/>
    <property type="molecule type" value="Genomic_DNA"/>
</dbReference>
<evidence type="ECO:0000256" key="1">
    <source>
        <dbReference type="SAM" id="Phobius"/>
    </source>
</evidence>
<dbReference type="STRING" id="29172.A0A0D8XN92"/>
<feature type="transmembrane region" description="Helical" evidence="1">
    <location>
        <begin position="80"/>
        <end position="97"/>
    </location>
</feature>